<comment type="caution">
    <text evidence="2">The sequence shown here is derived from an EMBL/GenBank/DDBJ whole genome shotgun (WGS) entry which is preliminary data.</text>
</comment>
<evidence type="ECO:0000313" key="2">
    <source>
        <dbReference type="EMBL" id="MDG0815954.1"/>
    </source>
</evidence>
<dbReference type="SUPFAM" id="SSF50249">
    <property type="entry name" value="Nucleic acid-binding proteins"/>
    <property type="match status" value="1"/>
</dbReference>
<dbReference type="Gene3D" id="3.30.160.100">
    <property type="entry name" value="Ribosome hibernation promotion factor-like"/>
    <property type="match status" value="1"/>
</dbReference>
<dbReference type="InterPro" id="IPR003489">
    <property type="entry name" value="RHF/RaiA"/>
</dbReference>
<reference evidence="2" key="1">
    <citation type="submission" date="2022-08" db="EMBL/GenBank/DDBJ databases">
        <title>Novel Bdellovibrio Species Isolated from Svalbard: Designation Bdellovibrio svalbardensis.</title>
        <authorList>
            <person name="Mitchell R.J."/>
            <person name="Choi S.Y."/>
        </authorList>
    </citation>
    <scope>NUCLEOTIDE SEQUENCE</scope>
    <source>
        <strain evidence="2">PAP01</strain>
    </source>
</reference>
<dbReference type="InterPro" id="IPR036567">
    <property type="entry name" value="RHF-like"/>
</dbReference>
<dbReference type="Gene3D" id="2.40.50.140">
    <property type="entry name" value="Nucleic acid-binding proteins"/>
    <property type="match status" value="1"/>
</dbReference>
<evidence type="ECO:0000259" key="1">
    <source>
        <dbReference type="Pfam" id="PF00313"/>
    </source>
</evidence>
<gene>
    <name evidence="2" type="ORF">NWE73_06250</name>
</gene>
<dbReference type="InterPro" id="IPR002059">
    <property type="entry name" value="CSP_DNA-bd"/>
</dbReference>
<evidence type="ECO:0000313" key="3">
    <source>
        <dbReference type="Proteomes" id="UP001152321"/>
    </source>
</evidence>
<accession>A0ABT6DGG9</accession>
<organism evidence="2 3">
    <name type="scientific">Bdellovibrio svalbardensis</name>
    <dbReference type="NCBI Taxonomy" id="2972972"/>
    <lineage>
        <taxon>Bacteria</taxon>
        <taxon>Pseudomonadati</taxon>
        <taxon>Bdellovibrionota</taxon>
        <taxon>Bdellovibrionia</taxon>
        <taxon>Bdellovibrionales</taxon>
        <taxon>Pseudobdellovibrionaceae</taxon>
        <taxon>Bdellovibrio</taxon>
    </lineage>
</organism>
<feature type="domain" description="CSD" evidence="1">
    <location>
        <begin position="125"/>
        <end position="176"/>
    </location>
</feature>
<protein>
    <submittedName>
        <fullName evidence="2">HPF/RaiA family ribosome-associated protein</fullName>
    </submittedName>
</protein>
<keyword evidence="3" id="KW-1185">Reference proteome</keyword>
<proteinExistence type="predicted"/>
<dbReference type="Proteomes" id="UP001152321">
    <property type="component" value="Unassembled WGS sequence"/>
</dbReference>
<dbReference type="EMBL" id="JANRMI010000002">
    <property type="protein sequence ID" value="MDG0815954.1"/>
    <property type="molecule type" value="Genomic_DNA"/>
</dbReference>
<dbReference type="Pfam" id="PF02482">
    <property type="entry name" value="Ribosomal_S30AE"/>
    <property type="match status" value="1"/>
</dbReference>
<dbReference type="RefSeq" id="WP_277577433.1">
    <property type="nucleotide sequence ID" value="NZ_JANRMI010000002.1"/>
</dbReference>
<dbReference type="InterPro" id="IPR012340">
    <property type="entry name" value="NA-bd_OB-fold"/>
</dbReference>
<name>A0ABT6DGG9_9BACT</name>
<dbReference type="Pfam" id="PF00313">
    <property type="entry name" value="CSD"/>
    <property type="match status" value="1"/>
</dbReference>
<dbReference type="SUPFAM" id="SSF69754">
    <property type="entry name" value="Ribosome binding protein Y (YfiA homologue)"/>
    <property type="match status" value="1"/>
</dbReference>
<sequence>MIDLKIQFLGFPESEAVSAAVWDYVEHLEKLCDQIMSCHVVINRPPQKSHQGGIYHIKIRLHMRGANIIIDKEPGKNHAHEDVYVALRDAFDAAKRKVEDFMRIRSGRVKTIAKPMHARIIRLLFNEDCGFVLAEDQREIYFHRNSVLNQNFDDLKVGQEVRFSETMGENGPQITSMQVVGRSGHRVSL</sequence>